<proteinExistence type="predicted"/>
<gene>
    <name evidence="1" type="ORF">K4G66_02105</name>
</gene>
<protein>
    <submittedName>
        <fullName evidence="1">DUF2961 domain-containing protein</fullName>
    </submittedName>
</protein>
<evidence type="ECO:0000313" key="1">
    <source>
        <dbReference type="EMBL" id="WKN37501.1"/>
    </source>
</evidence>
<dbReference type="EMBL" id="CP120682">
    <property type="protein sequence ID" value="WKN37501.1"/>
    <property type="molecule type" value="Genomic_DNA"/>
</dbReference>
<organism evidence="1">
    <name type="scientific">Roseihalotalea indica</name>
    <dbReference type="NCBI Taxonomy" id="2867963"/>
    <lineage>
        <taxon>Bacteria</taxon>
        <taxon>Pseudomonadati</taxon>
        <taxon>Bacteroidota</taxon>
        <taxon>Cytophagia</taxon>
        <taxon>Cytophagales</taxon>
        <taxon>Catalimonadaceae</taxon>
        <taxon>Roseihalotalea</taxon>
    </lineage>
</organism>
<name>A0AA49GSD4_9BACT</name>
<dbReference type="InterPro" id="IPR021345">
    <property type="entry name" value="DUF2961"/>
</dbReference>
<sequence length="787" mass="90404">MEQPPRPGFEFFAQNLLLRPSVHLYPDFSLYYSMHQPPSSMLIRFLLLLTIIIPQLGWGQSADLPTIPIGLDAYLQWDRLPYQRLGMRAYMRSTYDRLGNNYTADASHYLYQESDTFNVALDVKTPGVLYFVRTNHFHGSPWHYEVDGEDFLVKETSTDDPIDAKTRYKNTTFIPEELFPNPLTWTWAITKGADLMWVPIPFEQHFRLAYSRTYYGTGYYIYHAFPEGADYLSQPLTSWQQSPPDPKVLDLINQSGSDLAPSGEDVEVMQKTVGLKEHQTLELATLTGSPRTIRALEFSIPREQAYDFGKSRLRITWDRRWHASVDVPLDLFFGAGHLYNPEDKEYLVKGFPLSIRYSADSVFLSCYWPMPFFEHAVVELQERQGKSFDGIGFTLKTVPYTDDPKEVGYFHATYSDHPDPVLGQDMTFLDTRQVEGGGDWSGNFVGMSWIFSHEGVLRTLEGDPRFFFDDSRTPQAWGTGTEEWGGGGDYWGGLNMTLPLAGHPVGKEKKDAINDLDLINSAYRFLIADYFPFGKNAVINLEHGGQNSEDQHYEGIVYWYGSPFATLKLTDELNVFNAADARVHAYESPTAEPAYALTSRYEWGPDTDLWSWFVDGEDESKNISARQYYPAEQDSVCIMRGSSTFEVTLDFTNLGVMLRRKFDYQYPNQQATVWVRDAEADGEWQRAGTWYTAGSNTCYHSYPQGHAFTESELLPTNPKMITSNRRWREEEFLINHQLTRGVSKLAVKIEWVPVDKLLFPDQPFPVESAWSESRYWVYCYQLPDSGL</sequence>
<reference evidence="1" key="2">
    <citation type="journal article" date="2024" name="Antonie Van Leeuwenhoek">
        <title>Roseihalotalea indica gen. nov., sp. nov., a halophilic Bacteroidetes from mesopelagic Southwest Indian Ocean with higher carbohydrate metabolic potential.</title>
        <authorList>
            <person name="Chen B."/>
            <person name="Zhang M."/>
            <person name="Lin D."/>
            <person name="Ye J."/>
            <person name="Tang K."/>
        </authorList>
    </citation>
    <scope>NUCLEOTIDE SEQUENCE</scope>
    <source>
        <strain evidence="1">TK19036</strain>
    </source>
</reference>
<dbReference type="AlphaFoldDB" id="A0AA49GSD4"/>
<dbReference type="Pfam" id="PF11175">
    <property type="entry name" value="DUF2961"/>
    <property type="match status" value="1"/>
</dbReference>
<reference evidence="1" key="1">
    <citation type="journal article" date="2023" name="Comput. Struct. Biotechnol. J.">
        <title>Discovery of a novel marine Bacteroidetes with a rich repertoire of carbohydrate-active enzymes.</title>
        <authorList>
            <person name="Chen B."/>
            <person name="Liu G."/>
            <person name="Chen Q."/>
            <person name="Wang H."/>
            <person name="Liu L."/>
            <person name="Tang K."/>
        </authorList>
    </citation>
    <scope>NUCLEOTIDE SEQUENCE</scope>
    <source>
        <strain evidence="1">TK19036</strain>
    </source>
</reference>
<dbReference type="Gene3D" id="2.60.120.1390">
    <property type="match status" value="1"/>
</dbReference>
<accession>A0AA49GSD4</accession>